<dbReference type="SUPFAM" id="SSF52540">
    <property type="entry name" value="P-loop containing nucleoside triphosphate hydrolases"/>
    <property type="match status" value="1"/>
</dbReference>
<dbReference type="Gene3D" id="3.40.50.300">
    <property type="entry name" value="P-loop containing nucleotide triphosphate hydrolases"/>
    <property type="match status" value="1"/>
</dbReference>
<keyword evidence="1" id="KW-0812">Transmembrane</keyword>
<sequence length="904" mass="101959">MNIEIEMNGVFFFFFSFLGYFFFFMCVHLLRIYSIRVIHSLRMETFLDGCFFKKPWTDGRVEGVVEYAGTGKGRLFCTGAFTSFEAKESHQGDVKCLPTGARTLLLDADASKVMVRGVDKFFDLEDDKTEELNKDELWEMGSVWLQRKVAGFTVTLFSLDGESVGVATKHVVEGLHVDLARCVLDHLLSAEQQKLLAFDLFSAEAAVCCECVSLKDDLHHPVLEPVEYDNKLFIFSVHKRNDLREIAVPIEKVQVMSKRWGLPVVPSWRAGGREKLQQWLQKREKWLGEGPDGIPLAEGYVVLVEIPVTRMSSSVVLEEPFTVAPLRLKAKTVKYRVLRSLRSILTGDSTESPKLFHDVLAVWSELIGGYKCFKQAVAQRGVCEICSQFETYVSTHSKRRLRGSHMSIGQAFEKLINFTEGEALVKRRASLNVIMLCGIPGAGKTTLSLALMAMAERGDSPFRYLIYLSRDQVARDVAAREGIDDSSSKHKQRKLRAMAHHALLEAVKQAVLFSLIQEGPGLLLMDACNARAETRRVWRGKFPPKVEGFRLLYVTCSDHPELLRRLAKRRDHDVIRNNSEAQTVLYAVKKVFLEPLEDELCLQLDTASTSAEDIARYVFSLYKGDRQRYATVYDYRGPEEGLKALRATLVESLLGPVGEGASTLLTSSVKRIKTSNAIFVRLEISSDELLQIASEAIMAVTGMDCLSLSWWEKFKRALGIEIRPLCSTIEDGHTRWIHGWLFDGRKEGKAFSADAWRHALTERFECRASAPHVTFAHDASSVESSPLVPEAGSMAEVNLTSILLDRFAICFGAIAVVNGQRYEKQLGLSEAVPLHVTVCHTERVKPSYAGEMFDLFRQWGRHNKELQHMKSGVLVKRSRLKFFNFLKLRLERSVALRGIVVSET</sequence>
<feature type="transmembrane region" description="Helical" evidence="1">
    <location>
        <begin position="12"/>
        <end position="33"/>
    </location>
</feature>
<accession>A0A7J6YIG3</accession>
<dbReference type="GO" id="GO:0006388">
    <property type="term" value="P:tRNA splicing, via endonucleolytic cleavage and ligation"/>
    <property type="evidence" value="ECO:0007669"/>
    <property type="project" value="TreeGrafter"/>
</dbReference>
<dbReference type="Proteomes" id="UP000583944">
    <property type="component" value="Unassembled WGS sequence"/>
</dbReference>
<name>A0A7J6YIG3_TRYCR</name>
<dbReference type="EMBL" id="JABDHM010000002">
    <property type="protein sequence ID" value="KAF5226293.1"/>
    <property type="molecule type" value="Genomic_DNA"/>
</dbReference>
<dbReference type="Pfam" id="PF09511">
    <property type="entry name" value="RNA_lig_T4_1"/>
    <property type="match status" value="1"/>
</dbReference>
<evidence type="ECO:0000259" key="2">
    <source>
        <dbReference type="SMART" id="SM00382"/>
    </source>
</evidence>
<dbReference type="InterPro" id="IPR027417">
    <property type="entry name" value="P-loop_NTPase"/>
</dbReference>
<dbReference type="GO" id="GO:0005634">
    <property type="term" value="C:nucleus"/>
    <property type="evidence" value="ECO:0007669"/>
    <property type="project" value="TreeGrafter"/>
</dbReference>
<dbReference type="InterPro" id="IPR003593">
    <property type="entry name" value="AAA+_ATPase"/>
</dbReference>
<evidence type="ECO:0000313" key="4">
    <source>
        <dbReference type="Proteomes" id="UP000583944"/>
    </source>
</evidence>
<dbReference type="Pfam" id="PF13238">
    <property type="entry name" value="AAA_18"/>
    <property type="match status" value="1"/>
</dbReference>
<evidence type="ECO:0000313" key="3">
    <source>
        <dbReference type="EMBL" id="KAF5226293.1"/>
    </source>
</evidence>
<dbReference type="PANTHER" id="PTHR32004:SF1">
    <property type="entry name" value="TRNA LIGASE"/>
    <property type="match status" value="1"/>
</dbReference>
<keyword evidence="1" id="KW-1133">Transmembrane helix</keyword>
<dbReference type="VEuPathDB" id="TriTrypDB:ECC02_000416"/>
<reference evidence="3 4" key="1">
    <citation type="journal article" date="2019" name="Genome Biol. Evol.">
        <title>Nanopore Sequencing Significantly Improves Genome Assembly of the Protozoan Parasite Trypanosoma cruzi.</title>
        <authorList>
            <person name="Diaz-Viraque F."/>
            <person name="Pita S."/>
            <person name="Greif G."/>
            <person name="de Souza R.C.M."/>
            <person name="Iraola G."/>
            <person name="Robello C."/>
        </authorList>
    </citation>
    <scope>NUCLEOTIDE SEQUENCE [LARGE SCALE GENOMIC DNA]</scope>
    <source>
        <strain evidence="3 4">Berenice</strain>
    </source>
</reference>
<dbReference type="AlphaFoldDB" id="A0A7J6YIG3"/>
<protein>
    <recommendedName>
        <fullName evidence="2">AAA+ ATPase domain-containing protein</fullName>
    </recommendedName>
</protein>
<keyword evidence="1" id="KW-0472">Membrane</keyword>
<dbReference type="PANTHER" id="PTHR32004">
    <property type="entry name" value="TRNA LIGASE"/>
    <property type="match status" value="1"/>
</dbReference>
<gene>
    <name evidence="3" type="ORF">ECC02_000416</name>
</gene>
<dbReference type="VEuPathDB" id="TriTrypDB:BCY84_07458"/>
<evidence type="ECO:0000256" key="1">
    <source>
        <dbReference type="SAM" id="Phobius"/>
    </source>
</evidence>
<proteinExistence type="predicted"/>
<organism evidence="3 4">
    <name type="scientific">Trypanosoma cruzi</name>
    <dbReference type="NCBI Taxonomy" id="5693"/>
    <lineage>
        <taxon>Eukaryota</taxon>
        <taxon>Discoba</taxon>
        <taxon>Euglenozoa</taxon>
        <taxon>Kinetoplastea</taxon>
        <taxon>Metakinetoplastina</taxon>
        <taxon>Trypanosomatida</taxon>
        <taxon>Trypanosomatidae</taxon>
        <taxon>Trypanosoma</taxon>
        <taxon>Schizotrypanum</taxon>
    </lineage>
</organism>
<dbReference type="SMART" id="SM00382">
    <property type="entry name" value="AAA"/>
    <property type="match status" value="1"/>
</dbReference>
<dbReference type="InterPro" id="IPR019039">
    <property type="entry name" value="T4-Rnl1-like_N"/>
</dbReference>
<feature type="domain" description="AAA+ ATPase" evidence="2">
    <location>
        <begin position="430"/>
        <end position="576"/>
    </location>
</feature>
<comment type="caution">
    <text evidence="3">The sequence shown here is derived from an EMBL/GenBank/DDBJ whole genome shotgun (WGS) entry which is preliminary data.</text>
</comment>